<dbReference type="PANTHER" id="PTHR48090:SF7">
    <property type="entry name" value="RFBJ PROTEIN"/>
    <property type="match status" value="1"/>
</dbReference>
<dbReference type="SUPFAM" id="SSF53448">
    <property type="entry name" value="Nucleotide-diphospho-sugar transferases"/>
    <property type="match status" value="1"/>
</dbReference>
<dbReference type="CDD" id="cd04179">
    <property type="entry name" value="DPM_DPG-synthase_like"/>
    <property type="match status" value="1"/>
</dbReference>
<reference evidence="2" key="1">
    <citation type="submission" date="2020-05" db="EMBL/GenBank/DDBJ databases">
        <authorList>
            <person name="Chiriac C."/>
            <person name="Salcher M."/>
            <person name="Ghai R."/>
            <person name="Kavagutti S V."/>
        </authorList>
    </citation>
    <scope>NUCLEOTIDE SEQUENCE</scope>
</reference>
<protein>
    <submittedName>
        <fullName evidence="2">Unannotated protein</fullName>
    </submittedName>
</protein>
<gene>
    <name evidence="2" type="ORF">UFOPK2958_00240</name>
</gene>
<name>A0A6J6VYZ6_9ZZZZ</name>
<dbReference type="PANTHER" id="PTHR48090">
    <property type="entry name" value="UNDECAPRENYL-PHOSPHATE 4-DEOXY-4-FORMAMIDO-L-ARABINOSE TRANSFERASE-RELATED"/>
    <property type="match status" value="1"/>
</dbReference>
<dbReference type="InterPro" id="IPR029044">
    <property type="entry name" value="Nucleotide-diphossugar_trans"/>
</dbReference>
<evidence type="ECO:0000313" key="2">
    <source>
        <dbReference type="EMBL" id="CAB4776704.1"/>
    </source>
</evidence>
<sequence length="285" mass="31390">MKANALHISEMPPTSLAEPVRVVVPGSTPHPFKLSIVMPVYNEVVTVERVVHSILDLHLPCAFEVIVVDDGSTDGSSIILERLTSDNVRVIHHPVNSGKGAAVQTGLAASTGTHLLVFDADTEYDPHDIARLVRPLLAGRAEVVFGSRMSGFGTVHPSLHHLIGNRIMTWTANIIYGAAISDLHTCLKLLPIPLLRSMRLVEKGFGLDTEIASEMLRLGFRPYEMPISYVGRSVQEGKKIRFSDAIRSVYILLKVRVIRRRVKYGNRDLELLPKTCVVEYGSSNA</sequence>
<dbReference type="InterPro" id="IPR001173">
    <property type="entry name" value="Glyco_trans_2-like"/>
</dbReference>
<accession>A0A6J6VYZ6</accession>
<dbReference type="InterPro" id="IPR050256">
    <property type="entry name" value="Glycosyltransferase_2"/>
</dbReference>
<feature type="domain" description="Glycosyltransferase 2-like" evidence="1">
    <location>
        <begin position="35"/>
        <end position="162"/>
    </location>
</feature>
<evidence type="ECO:0000259" key="1">
    <source>
        <dbReference type="Pfam" id="PF00535"/>
    </source>
</evidence>
<dbReference type="Pfam" id="PF00535">
    <property type="entry name" value="Glycos_transf_2"/>
    <property type="match status" value="1"/>
</dbReference>
<dbReference type="EMBL" id="CAFAAB010000015">
    <property type="protein sequence ID" value="CAB4776704.1"/>
    <property type="molecule type" value="Genomic_DNA"/>
</dbReference>
<proteinExistence type="predicted"/>
<dbReference type="Gene3D" id="3.90.550.10">
    <property type="entry name" value="Spore Coat Polysaccharide Biosynthesis Protein SpsA, Chain A"/>
    <property type="match status" value="1"/>
</dbReference>
<dbReference type="AlphaFoldDB" id="A0A6J6VYZ6"/>
<organism evidence="2">
    <name type="scientific">freshwater metagenome</name>
    <dbReference type="NCBI Taxonomy" id="449393"/>
    <lineage>
        <taxon>unclassified sequences</taxon>
        <taxon>metagenomes</taxon>
        <taxon>ecological metagenomes</taxon>
    </lineage>
</organism>